<protein>
    <submittedName>
        <fullName evidence="10">Uncharacterized protein</fullName>
    </submittedName>
</protein>
<comment type="subcellular location">
    <subcellularLocation>
        <location evidence="1">Golgi apparatus membrane</location>
        <topology evidence="1">Single-pass type I membrane protein</topology>
    </subcellularLocation>
</comment>
<evidence type="ECO:0000256" key="3">
    <source>
        <dbReference type="ARBA" id="ARBA00022692"/>
    </source>
</evidence>
<accession>A0ABV0YRK7</accession>
<dbReference type="Pfam" id="PF12280">
    <property type="entry name" value="BSMAP"/>
    <property type="match status" value="1"/>
</dbReference>
<evidence type="ECO:0000256" key="7">
    <source>
        <dbReference type="ARBA" id="ARBA00023136"/>
    </source>
</evidence>
<evidence type="ECO:0000256" key="5">
    <source>
        <dbReference type="ARBA" id="ARBA00022989"/>
    </source>
</evidence>
<feature type="chain" id="PRO_5045767345" evidence="9">
    <location>
        <begin position="27"/>
        <end position="120"/>
    </location>
</feature>
<keyword evidence="6" id="KW-0333">Golgi apparatus</keyword>
<comment type="caution">
    <text evidence="10">The sequence shown here is derived from an EMBL/GenBank/DDBJ whole genome shotgun (WGS) entry which is preliminary data.</text>
</comment>
<dbReference type="InterPro" id="IPR022065">
    <property type="entry name" value="Uncharacterised_TMEM59"/>
</dbReference>
<evidence type="ECO:0000256" key="6">
    <source>
        <dbReference type="ARBA" id="ARBA00023034"/>
    </source>
</evidence>
<organism evidence="10 11">
    <name type="scientific">Ameca splendens</name>
    <dbReference type="NCBI Taxonomy" id="208324"/>
    <lineage>
        <taxon>Eukaryota</taxon>
        <taxon>Metazoa</taxon>
        <taxon>Chordata</taxon>
        <taxon>Craniata</taxon>
        <taxon>Vertebrata</taxon>
        <taxon>Euteleostomi</taxon>
        <taxon>Actinopterygii</taxon>
        <taxon>Neopterygii</taxon>
        <taxon>Teleostei</taxon>
        <taxon>Neoteleostei</taxon>
        <taxon>Acanthomorphata</taxon>
        <taxon>Ovalentaria</taxon>
        <taxon>Atherinomorphae</taxon>
        <taxon>Cyprinodontiformes</taxon>
        <taxon>Goodeidae</taxon>
        <taxon>Ameca</taxon>
    </lineage>
</organism>
<reference evidence="10 11" key="1">
    <citation type="submission" date="2021-06" db="EMBL/GenBank/DDBJ databases">
        <authorList>
            <person name="Palmer J.M."/>
        </authorList>
    </citation>
    <scope>NUCLEOTIDE SEQUENCE [LARGE SCALE GENOMIC DNA]</scope>
    <source>
        <strain evidence="10 11">AS_MEX2019</strain>
        <tissue evidence="10">Muscle</tissue>
    </source>
</reference>
<proteinExistence type="inferred from homology"/>
<name>A0ABV0YRK7_9TELE</name>
<keyword evidence="8" id="KW-0325">Glycoprotein</keyword>
<sequence length="120" mass="13337">MLRRSGSMRGLLPALLSVLFAGLAAAASSDLFDNQLGDINYCKKQCQLTIKNKSPAKDSIMNACHRGCRLYSICQFVNGDAGFNTSKEECQGGESLWRSVHWTVFEFGFSKLNNFTDLHH</sequence>
<dbReference type="Proteomes" id="UP001469553">
    <property type="component" value="Unassembled WGS sequence"/>
</dbReference>
<evidence type="ECO:0000256" key="1">
    <source>
        <dbReference type="ARBA" id="ARBA00004614"/>
    </source>
</evidence>
<keyword evidence="7" id="KW-0472">Membrane</keyword>
<keyword evidence="5" id="KW-1133">Transmembrane helix</keyword>
<keyword evidence="3" id="KW-0812">Transmembrane</keyword>
<dbReference type="PANTHER" id="PTHR28652:SF1">
    <property type="entry name" value="TRANSMEMBRANE PROTEIN 59-LIKE"/>
    <property type="match status" value="1"/>
</dbReference>
<comment type="similarity">
    <text evidence="2">Belongs to the TMEM59 family.</text>
</comment>
<evidence type="ECO:0000256" key="2">
    <source>
        <dbReference type="ARBA" id="ARBA00009643"/>
    </source>
</evidence>
<evidence type="ECO:0000256" key="8">
    <source>
        <dbReference type="ARBA" id="ARBA00023180"/>
    </source>
</evidence>
<evidence type="ECO:0000256" key="9">
    <source>
        <dbReference type="SAM" id="SignalP"/>
    </source>
</evidence>
<gene>
    <name evidence="10" type="ORF">AMECASPLE_020683</name>
</gene>
<dbReference type="PANTHER" id="PTHR28652">
    <property type="entry name" value="TRANSMEMBRANE PROTEIN 59-LIKE PROTEIN"/>
    <property type="match status" value="1"/>
</dbReference>
<dbReference type="EMBL" id="JAHRIP010039360">
    <property type="protein sequence ID" value="MEQ2296030.1"/>
    <property type="molecule type" value="Genomic_DNA"/>
</dbReference>
<keyword evidence="4 9" id="KW-0732">Signal</keyword>
<feature type="signal peptide" evidence="9">
    <location>
        <begin position="1"/>
        <end position="26"/>
    </location>
</feature>
<evidence type="ECO:0000313" key="10">
    <source>
        <dbReference type="EMBL" id="MEQ2296030.1"/>
    </source>
</evidence>
<evidence type="ECO:0000313" key="11">
    <source>
        <dbReference type="Proteomes" id="UP001469553"/>
    </source>
</evidence>
<evidence type="ECO:0000256" key="4">
    <source>
        <dbReference type="ARBA" id="ARBA00022729"/>
    </source>
</evidence>
<keyword evidence="11" id="KW-1185">Reference proteome</keyword>